<evidence type="ECO:0008006" key="11">
    <source>
        <dbReference type="Google" id="ProtNLM"/>
    </source>
</evidence>
<evidence type="ECO:0000256" key="6">
    <source>
        <dbReference type="RuleBase" id="RU361277"/>
    </source>
</evidence>
<evidence type="ECO:0000256" key="1">
    <source>
        <dbReference type="ARBA" id="ARBA00001947"/>
    </source>
</evidence>
<dbReference type="Gene3D" id="3.40.50.720">
    <property type="entry name" value="NAD(P)-binding Rossmann-like Domain"/>
    <property type="match status" value="1"/>
</dbReference>
<dbReference type="Pfam" id="PF00107">
    <property type="entry name" value="ADH_zinc_N"/>
    <property type="match status" value="1"/>
</dbReference>
<evidence type="ECO:0000256" key="4">
    <source>
        <dbReference type="ARBA" id="ARBA00022833"/>
    </source>
</evidence>
<evidence type="ECO:0000313" key="10">
    <source>
        <dbReference type="Proteomes" id="UP000266441"/>
    </source>
</evidence>
<accession>A0A399CXG5</accession>
<evidence type="ECO:0000256" key="3">
    <source>
        <dbReference type="ARBA" id="ARBA00022723"/>
    </source>
</evidence>
<keyword evidence="5" id="KW-0560">Oxidoreductase</keyword>
<feature type="domain" description="Alcohol dehydrogenase-like N-terminal" evidence="8">
    <location>
        <begin position="25"/>
        <end position="137"/>
    </location>
</feature>
<dbReference type="EMBL" id="QWET01000025">
    <property type="protein sequence ID" value="RIH63162.1"/>
    <property type="molecule type" value="Genomic_DNA"/>
</dbReference>
<sequence length="346" mass="37517">MKKVVLTGIREMQMTTTPEPVLLQEDEVKIKLVSIGVCGSDIHYYSEGKIGSQVVEYPFAVGHECSGIVEEAGAGVTHVKPGDLVVVDPAVHCGHCDQCLSGRPHTCRNNRFLGCPGQLEGCLSEYIVMPSFTCFPVSGKLNPVQAALIEPFTIGVYTVNLAELKQPDASAAIFGAGPIGLSVLLKLLADGITNVGVIEPLEYRLKKAKEIGAKYLINPEKEDVEASVKKQEELLVDVVFEASGEQEAVTNAVKILKPGGKLLLVGIPPSAQYTFDMDLMRRKELTIINVRRQNHCVEEAIDLVVSGKADVEKMVTHHFSLEETPVAFDIVEGYKDGAIKAMINFS</sequence>
<proteinExistence type="inferred from homology"/>
<dbReference type="InterPro" id="IPR036291">
    <property type="entry name" value="NAD(P)-bd_dom_sf"/>
</dbReference>
<comment type="similarity">
    <text evidence="2 6">Belongs to the zinc-containing alcohol dehydrogenase family.</text>
</comment>
<keyword evidence="10" id="KW-1185">Reference proteome</keyword>
<evidence type="ECO:0000259" key="8">
    <source>
        <dbReference type="Pfam" id="PF08240"/>
    </source>
</evidence>
<keyword evidence="4 6" id="KW-0862">Zinc</keyword>
<dbReference type="PANTHER" id="PTHR43161">
    <property type="entry name" value="SORBITOL DEHYDROGENASE"/>
    <property type="match status" value="1"/>
</dbReference>
<reference evidence="9 10" key="1">
    <citation type="journal article" date="2015" name="Int. J. Syst. Evol. Microbiol.">
        <title>Mariniphaga sediminis sp. nov., isolated from coastal sediment.</title>
        <authorList>
            <person name="Wang F.Q."/>
            <person name="Shen Q.Y."/>
            <person name="Chen G.J."/>
            <person name="Du Z.J."/>
        </authorList>
    </citation>
    <scope>NUCLEOTIDE SEQUENCE [LARGE SCALE GENOMIC DNA]</scope>
    <source>
        <strain evidence="9 10">SY21</strain>
    </source>
</reference>
<evidence type="ECO:0000256" key="2">
    <source>
        <dbReference type="ARBA" id="ARBA00008072"/>
    </source>
</evidence>
<dbReference type="PANTHER" id="PTHR43161:SF9">
    <property type="entry name" value="SORBITOL DEHYDROGENASE"/>
    <property type="match status" value="1"/>
</dbReference>
<dbReference type="SUPFAM" id="SSF51735">
    <property type="entry name" value="NAD(P)-binding Rossmann-fold domains"/>
    <property type="match status" value="1"/>
</dbReference>
<evidence type="ECO:0000313" key="9">
    <source>
        <dbReference type="EMBL" id="RIH63162.1"/>
    </source>
</evidence>
<dbReference type="PROSITE" id="PS00059">
    <property type="entry name" value="ADH_ZINC"/>
    <property type="match status" value="1"/>
</dbReference>
<dbReference type="InterPro" id="IPR013154">
    <property type="entry name" value="ADH-like_N"/>
</dbReference>
<dbReference type="RefSeq" id="WP_119351948.1">
    <property type="nucleotide sequence ID" value="NZ_QWET01000025.1"/>
</dbReference>
<gene>
    <name evidence="9" type="ORF">D1164_21410</name>
</gene>
<comment type="caution">
    <text evidence="9">The sequence shown here is derived from an EMBL/GenBank/DDBJ whole genome shotgun (WGS) entry which is preliminary data.</text>
</comment>
<dbReference type="OrthoDB" id="9787435at2"/>
<dbReference type="GO" id="GO:0016491">
    <property type="term" value="F:oxidoreductase activity"/>
    <property type="evidence" value="ECO:0007669"/>
    <property type="project" value="UniProtKB-KW"/>
</dbReference>
<organism evidence="9 10">
    <name type="scientific">Mariniphaga sediminis</name>
    <dbReference type="NCBI Taxonomy" id="1628158"/>
    <lineage>
        <taxon>Bacteria</taxon>
        <taxon>Pseudomonadati</taxon>
        <taxon>Bacteroidota</taxon>
        <taxon>Bacteroidia</taxon>
        <taxon>Marinilabiliales</taxon>
        <taxon>Prolixibacteraceae</taxon>
        <taxon>Mariniphaga</taxon>
    </lineage>
</organism>
<dbReference type="AlphaFoldDB" id="A0A399CXG5"/>
<dbReference type="InterPro" id="IPR011032">
    <property type="entry name" value="GroES-like_sf"/>
</dbReference>
<evidence type="ECO:0000256" key="5">
    <source>
        <dbReference type="ARBA" id="ARBA00023002"/>
    </source>
</evidence>
<dbReference type="SUPFAM" id="SSF50129">
    <property type="entry name" value="GroES-like"/>
    <property type="match status" value="1"/>
</dbReference>
<keyword evidence="3 6" id="KW-0479">Metal-binding</keyword>
<dbReference type="GO" id="GO:0008270">
    <property type="term" value="F:zinc ion binding"/>
    <property type="evidence" value="ECO:0007669"/>
    <property type="project" value="InterPro"/>
</dbReference>
<protein>
    <recommendedName>
        <fullName evidence="11">Enoyl reductase (ER) domain-containing protein</fullName>
    </recommendedName>
</protein>
<dbReference type="Pfam" id="PF08240">
    <property type="entry name" value="ADH_N"/>
    <property type="match status" value="1"/>
</dbReference>
<evidence type="ECO:0000259" key="7">
    <source>
        <dbReference type="Pfam" id="PF00107"/>
    </source>
</evidence>
<dbReference type="InterPro" id="IPR013149">
    <property type="entry name" value="ADH-like_C"/>
</dbReference>
<dbReference type="Gene3D" id="3.90.180.10">
    <property type="entry name" value="Medium-chain alcohol dehydrogenases, catalytic domain"/>
    <property type="match status" value="1"/>
</dbReference>
<feature type="domain" description="Alcohol dehydrogenase-like C-terminal" evidence="7">
    <location>
        <begin position="178"/>
        <end position="305"/>
    </location>
</feature>
<dbReference type="Proteomes" id="UP000266441">
    <property type="component" value="Unassembled WGS sequence"/>
</dbReference>
<dbReference type="InterPro" id="IPR002328">
    <property type="entry name" value="ADH_Zn_CS"/>
</dbReference>
<comment type="cofactor">
    <cofactor evidence="1 6">
        <name>Zn(2+)</name>
        <dbReference type="ChEBI" id="CHEBI:29105"/>
    </cofactor>
</comment>
<name>A0A399CXG5_9BACT</name>